<evidence type="ECO:0000259" key="4">
    <source>
        <dbReference type="Pfam" id="PF00294"/>
    </source>
</evidence>
<evidence type="ECO:0000313" key="5">
    <source>
        <dbReference type="EMBL" id="KUF12159.1"/>
    </source>
</evidence>
<dbReference type="Gene3D" id="3.40.1190.20">
    <property type="match status" value="1"/>
</dbReference>
<protein>
    <submittedName>
        <fullName evidence="5">2-dehydro-3-deoxygluconokinase</fullName>
    </submittedName>
</protein>
<dbReference type="PROSITE" id="PS00584">
    <property type="entry name" value="PFKB_KINASES_2"/>
    <property type="match status" value="1"/>
</dbReference>
<dbReference type="GO" id="GO:0019698">
    <property type="term" value="P:D-galacturonate catabolic process"/>
    <property type="evidence" value="ECO:0007669"/>
    <property type="project" value="TreeGrafter"/>
</dbReference>
<dbReference type="GO" id="GO:0006974">
    <property type="term" value="P:DNA damage response"/>
    <property type="evidence" value="ECO:0007669"/>
    <property type="project" value="TreeGrafter"/>
</dbReference>
<dbReference type="STRING" id="1685382.AVJ23_05970"/>
<dbReference type="GO" id="GO:0008673">
    <property type="term" value="F:2-dehydro-3-deoxygluconokinase activity"/>
    <property type="evidence" value="ECO:0007669"/>
    <property type="project" value="TreeGrafter"/>
</dbReference>
<evidence type="ECO:0000256" key="1">
    <source>
        <dbReference type="ARBA" id="ARBA00010688"/>
    </source>
</evidence>
<dbReference type="PANTHER" id="PTHR43085:SF15">
    <property type="entry name" value="2-DEHYDRO-3-DEOXYGLUCONOKINASE"/>
    <property type="match status" value="1"/>
</dbReference>
<dbReference type="InterPro" id="IPR011611">
    <property type="entry name" value="PfkB_dom"/>
</dbReference>
<keyword evidence="2" id="KW-0808">Transferase</keyword>
<proteinExistence type="inferred from homology"/>
<reference evidence="5 6" key="1">
    <citation type="submission" date="2015-12" db="EMBL/GenBank/DDBJ databases">
        <authorList>
            <person name="Shamseldin A."/>
            <person name="Moawad H."/>
            <person name="Abd El-Rahim W.M."/>
            <person name="Sadowsky M.J."/>
        </authorList>
    </citation>
    <scope>NUCLEOTIDE SEQUENCE [LARGE SCALE GENOMIC DNA]</scope>
    <source>
        <strain evidence="5 6">SJ5A-1</strain>
    </source>
</reference>
<accession>A0A0W7WNK1</accession>
<dbReference type="EMBL" id="LPXO01000002">
    <property type="protein sequence ID" value="KUF12159.1"/>
    <property type="molecule type" value="Genomic_DNA"/>
</dbReference>
<dbReference type="CDD" id="cd01166">
    <property type="entry name" value="KdgK"/>
    <property type="match status" value="1"/>
</dbReference>
<dbReference type="GO" id="GO:0005829">
    <property type="term" value="C:cytosol"/>
    <property type="evidence" value="ECO:0007669"/>
    <property type="project" value="TreeGrafter"/>
</dbReference>
<dbReference type="InterPro" id="IPR029056">
    <property type="entry name" value="Ribokinase-like"/>
</dbReference>
<gene>
    <name evidence="5" type="ORF">AVJ23_05970</name>
</gene>
<organism evidence="5 6">
    <name type="scientific">Pseudoponticoccus marisrubri</name>
    <dbReference type="NCBI Taxonomy" id="1685382"/>
    <lineage>
        <taxon>Bacteria</taxon>
        <taxon>Pseudomonadati</taxon>
        <taxon>Pseudomonadota</taxon>
        <taxon>Alphaproteobacteria</taxon>
        <taxon>Rhodobacterales</taxon>
        <taxon>Roseobacteraceae</taxon>
        <taxon>Pseudoponticoccus</taxon>
    </lineage>
</organism>
<dbReference type="Pfam" id="PF00294">
    <property type="entry name" value="PfkB"/>
    <property type="match status" value="1"/>
</dbReference>
<evidence type="ECO:0000256" key="2">
    <source>
        <dbReference type="ARBA" id="ARBA00022679"/>
    </source>
</evidence>
<keyword evidence="6" id="KW-1185">Reference proteome</keyword>
<comment type="caution">
    <text evidence="5">The sequence shown here is derived from an EMBL/GenBank/DDBJ whole genome shotgun (WGS) entry which is preliminary data.</text>
</comment>
<dbReference type="AlphaFoldDB" id="A0A0W7WNK1"/>
<dbReference type="RefSeq" id="WP_058861276.1">
    <property type="nucleotide sequence ID" value="NZ_LPXO01000002.1"/>
</dbReference>
<dbReference type="InterPro" id="IPR050306">
    <property type="entry name" value="PfkB_Carbo_kinase"/>
</dbReference>
<dbReference type="SUPFAM" id="SSF53613">
    <property type="entry name" value="Ribokinase-like"/>
    <property type="match status" value="1"/>
</dbReference>
<dbReference type="InterPro" id="IPR002173">
    <property type="entry name" value="Carboh/pur_kinase_PfkB_CS"/>
</dbReference>
<dbReference type="PANTHER" id="PTHR43085">
    <property type="entry name" value="HEXOKINASE FAMILY MEMBER"/>
    <property type="match status" value="1"/>
</dbReference>
<evidence type="ECO:0000256" key="3">
    <source>
        <dbReference type="ARBA" id="ARBA00022777"/>
    </source>
</evidence>
<dbReference type="Proteomes" id="UP000054396">
    <property type="component" value="Unassembled WGS sequence"/>
</dbReference>
<comment type="similarity">
    <text evidence="1">Belongs to the carbohydrate kinase PfkB family.</text>
</comment>
<evidence type="ECO:0000313" key="6">
    <source>
        <dbReference type="Proteomes" id="UP000054396"/>
    </source>
</evidence>
<keyword evidence="3 5" id="KW-0418">Kinase</keyword>
<dbReference type="GO" id="GO:0042840">
    <property type="term" value="P:D-glucuronate catabolic process"/>
    <property type="evidence" value="ECO:0007669"/>
    <property type="project" value="TreeGrafter"/>
</dbReference>
<dbReference type="OrthoDB" id="9776822at2"/>
<sequence>MVELAPAEAGFFRRGFAGDTFNTAWYVRRLLPADWDVSYATWVGKDAISDEMLSFIAEQGIGTETIRRVPDRTVGLYMIQTRDGERSFTYWRGQSAARDLGQDADWLDSVLAGRDMVQFSGITLAILPPEARQRFCAALERARKAGAHVAFDTNLRPRLWESPAAMAEGLTLGASVSDTVMPSFDEEVLAFGDTTPEDTIARYRAGGARCVAVKNGSETCHVWSEDEGLVRHDPPAIAKVVDSTAAGDSFGAGFLAARATGALLAEATRRAAELAAEVIQRRGALAPEIFEGDDT</sequence>
<name>A0A0W7WNK1_9RHOB</name>
<feature type="domain" description="Carbohydrate kinase PfkB" evidence="4">
    <location>
        <begin position="10"/>
        <end position="286"/>
    </location>
</feature>